<protein>
    <recommendedName>
        <fullName evidence="3">HTH psq-type domain-containing protein</fullName>
    </recommendedName>
</protein>
<reference evidence="4" key="1">
    <citation type="submission" date="2020-07" db="EMBL/GenBank/DDBJ databases">
        <title>The High-quality genome of the commercially important snow crab, Chionoecetes opilio.</title>
        <authorList>
            <person name="Jeong J.-H."/>
            <person name="Ryu S."/>
        </authorList>
    </citation>
    <scope>NUCLEOTIDE SEQUENCE</scope>
    <source>
        <strain evidence="4">MADBK_172401_WGS</strain>
        <tissue evidence="4">Digestive gland</tissue>
    </source>
</reference>
<feature type="domain" description="HTH psq-type" evidence="3">
    <location>
        <begin position="242"/>
        <end position="278"/>
    </location>
</feature>
<organism evidence="4 5">
    <name type="scientific">Chionoecetes opilio</name>
    <name type="common">Atlantic snow crab</name>
    <name type="synonym">Cancer opilio</name>
    <dbReference type="NCBI Taxonomy" id="41210"/>
    <lineage>
        <taxon>Eukaryota</taxon>
        <taxon>Metazoa</taxon>
        <taxon>Ecdysozoa</taxon>
        <taxon>Arthropoda</taxon>
        <taxon>Crustacea</taxon>
        <taxon>Multicrustacea</taxon>
        <taxon>Malacostraca</taxon>
        <taxon>Eumalacostraca</taxon>
        <taxon>Eucarida</taxon>
        <taxon>Decapoda</taxon>
        <taxon>Pleocyemata</taxon>
        <taxon>Brachyura</taxon>
        <taxon>Eubrachyura</taxon>
        <taxon>Majoidea</taxon>
        <taxon>Majidae</taxon>
        <taxon>Chionoecetes</taxon>
    </lineage>
</organism>
<keyword evidence="5" id="KW-1185">Reference proteome</keyword>
<dbReference type="InterPro" id="IPR007889">
    <property type="entry name" value="HTH_Psq"/>
</dbReference>
<evidence type="ECO:0000313" key="5">
    <source>
        <dbReference type="Proteomes" id="UP000770661"/>
    </source>
</evidence>
<name>A0A8J4YBX2_CHIOP</name>
<accession>A0A8J4YBX2</accession>
<gene>
    <name evidence="4" type="ORF">GWK47_047507</name>
</gene>
<dbReference type="OrthoDB" id="624345at2759"/>
<proteinExistence type="predicted"/>
<evidence type="ECO:0000256" key="1">
    <source>
        <dbReference type="ARBA" id="ARBA00004123"/>
    </source>
</evidence>
<comment type="caution">
    <text evidence="4">The sequence shown here is derived from an EMBL/GenBank/DDBJ whole genome shotgun (WGS) entry which is preliminary data.</text>
</comment>
<dbReference type="SUPFAM" id="SSF46689">
    <property type="entry name" value="Homeodomain-like"/>
    <property type="match status" value="1"/>
</dbReference>
<dbReference type="Pfam" id="PF05225">
    <property type="entry name" value="HTH_psq"/>
    <property type="match status" value="1"/>
</dbReference>
<dbReference type="Gene3D" id="1.10.10.60">
    <property type="entry name" value="Homeodomain-like"/>
    <property type="match status" value="1"/>
</dbReference>
<dbReference type="AlphaFoldDB" id="A0A8J4YBX2"/>
<feature type="region of interest" description="Disordered" evidence="2">
    <location>
        <begin position="1"/>
        <end position="31"/>
    </location>
</feature>
<evidence type="ECO:0000256" key="2">
    <source>
        <dbReference type="SAM" id="MobiDB-lite"/>
    </source>
</evidence>
<dbReference type="GO" id="GO:0005634">
    <property type="term" value="C:nucleus"/>
    <property type="evidence" value="ECO:0007669"/>
    <property type="project" value="UniProtKB-SubCell"/>
</dbReference>
<dbReference type="EMBL" id="JACEEZ010012066">
    <property type="protein sequence ID" value="KAG0720906.1"/>
    <property type="molecule type" value="Genomic_DNA"/>
</dbReference>
<feature type="compositionally biased region" description="Acidic residues" evidence="2">
    <location>
        <begin position="12"/>
        <end position="24"/>
    </location>
</feature>
<dbReference type="InterPro" id="IPR009057">
    <property type="entry name" value="Homeodomain-like_sf"/>
</dbReference>
<evidence type="ECO:0000259" key="3">
    <source>
        <dbReference type="Pfam" id="PF05225"/>
    </source>
</evidence>
<comment type="subcellular location">
    <subcellularLocation>
        <location evidence="1">Nucleus</location>
    </subcellularLocation>
</comment>
<dbReference type="Proteomes" id="UP000770661">
    <property type="component" value="Unassembled WGS sequence"/>
</dbReference>
<dbReference type="GO" id="GO:0003677">
    <property type="term" value="F:DNA binding"/>
    <property type="evidence" value="ECO:0007669"/>
    <property type="project" value="InterPro"/>
</dbReference>
<evidence type="ECO:0000313" key="4">
    <source>
        <dbReference type="EMBL" id="KAG0720906.1"/>
    </source>
</evidence>
<sequence length="350" mass="38310">MNPKPDMAFYQDDQEMEEMDEDDPEHQGQDKKANAATINLMAMCEEVVLDEGGGLMAEGDGRTLKRVQIKLEHGVGMGVGVGVGEEVPQTMELHAHRTPDAFLAPSQEEVIIHHESEEMHHHHHLHHQHQQHDRGAVPVIRDDPLARAVKVAHATASAGELAEQGMPGILTANGTVVRVGSATPQQGTSVQSAIDNEGLILLGLAGGTEGQERVYPGPSHPTPDTPTRGSALRRLRRYSKQDLLTALNLIRDGHLGIKPAARAFNIPVATLYNATKRHDISSPMQQFRTERETCVQNINHAAALFSLTTSGDSASVGWRLLRRKQQCNKDFTPCLYPQSRNPMDEGCTRG</sequence>